<keyword evidence="8" id="KW-0963">Cytoplasm</keyword>
<feature type="binding site" evidence="8">
    <location>
        <position position="152"/>
    </location>
    <ligand>
        <name>Zn(2+)</name>
        <dbReference type="ChEBI" id="CHEBI:29105"/>
    </ligand>
</feature>
<dbReference type="InterPro" id="IPR014758">
    <property type="entry name" value="Met-tRNA_synth"/>
</dbReference>
<evidence type="ECO:0000256" key="4">
    <source>
        <dbReference type="ARBA" id="ARBA00022840"/>
    </source>
</evidence>
<comment type="subcellular location">
    <subcellularLocation>
        <location evidence="8">Cytoplasm</location>
    </subcellularLocation>
</comment>
<dbReference type="NCBIfam" id="TIGR00398">
    <property type="entry name" value="metG"/>
    <property type="match status" value="1"/>
</dbReference>
<proteinExistence type="inferred from homology"/>
<dbReference type="GO" id="GO:0005737">
    <property type="term" value="C:cytoplasm"/>
    <property type="evidence" value="ECO:0007669"/>
    <property type="project" value="UniProtKB-SubCell"/>
</dbReference>
<dbReference type="AlphaFoldDB" id="B0C223"/>
<dbReference type="STRING" id="329726.AM1_2314"/>
<reference evidence="11 12" key="1">
    <citation type="journal article" date="2008" name="Proc. Natl. Acad. Sci. U.S.A.">
        <title>Niche adaptation and genome expansion in the chlorophyll d-producing cyanobacterium Acaryochloris marina.</title>
        <authorList>
            <person name="Swingley W.D."/>
            <person name="Chen M."/>
            <person name="Cheung P.C."/>
            <person name="Conrad A.L."/>
            <person name="Dejesa L.C."/>
            <person name="Hao J."/>
            <person name="Honchak B.M."/>
            <person name="Karbach L.E."/>
            <person name="Kurdoglu A."/>
            <person name="Lahiri S."/>
            <person name="Mastrian S.D."/>
            <person name="Miyashita H."/>
            <person name="Page L."/>
            <person name="Ramakrishna P."/>
            <person name="Satoh S."/>
            <person name="Sattley W.M."/>
            <person name="Shimada Y."/>
            <person name="Taylor H.L."/>
            <person name="Tomo T."/>
            <person name="Tsuchiya T."/>
            <person name="Wang Z.T."/>
            <person name="Raymond J."/>
            <person name="Mimuro M."/>
            <person name="Blankenship R.E."/>
            <person name="Touchman J.W."/>
        </authorList>
    </citation>
    <scope>NUCLEOTIDE SEQUENCE [LARGE SCALE GENOMIC DNA]</scope>
    <source>
        <strain evidence="12">MBIC 11017</strain>
    </source>
</reference>
<dbReference type="GO" id="GO:0046872">
    <property type="term" value="F:metal ion binding"/>
    <property type="evidence" value="ECO:0007669"/>
    <property type="project" value="UniProtKB-KW"/>
</dbReference>
<dbReference type="InterPro" id="IPR015413">
    <property type="entry name" value="Methionyl/Leucyl_tRNA_Synth"/>
</dbReference>
<evidence type="ECO:0000256" key="5">
    <source>
        <dbReference type="ARBA" id="ARBA00022917"/>
    </source>
</evidence>
<dbReference type="FunFam" id="2.170.220.10:FF:000001">
    <property type="entry name" value="methionine--tRNA ligase, mitochondrial"/>
    <property type="match status" value="1"/>
</dbReference>
<dbReference type="Gene3D" id="3.40.50.620">
    <property type="entry name" value="HUPs"/>
    <property type="match status" value="1"/>
</dbReference>
<keyword evidence="6 8" id="KW-0030">Aminoacyl-tRNA synthetase</keyword>
<comment type="catalytic activity">
    <reaction evidence="7 8">
        <text>tRNA(Met) + L-methionine + ATP = L-methionyl-tRNA(Met) + AMP + diphosphate</text>
        <dbReference type="Rhea" id="RHEA:13481"/>
        <dbReference type="Rhea" id="RHEA-COMP:9667"/>
        <dbReference type="Rhea" id="RHEA-COMP:9698"/>
        <dbReference type="ChEBI" id="CHEBI:30616"/>
        <dbReference type="ChEBI" id="CHEBI:33019"/>
        <dbReference type="ChEBI" id="CHEBI:57844"/>
        <dbReference type="ChEBI" id="CHEBI:78442"/>
        <dbReference type="ChEBI" id="CHEBI:78530"/>
        <dbReference type="ChEBI" id="CHEBI:456215"/>
        <dbReference type="EC" id="6.1.1.10"/>
    </reaction>
</comment>
<comment type="function">
    <text evidence="1 8">Is required not only for elongation of protein synthesis but also for the initiation of all mRNA translation through initiator tRNA(fMet) aminoacylation.</text>
</comment>
<feature type="binding site" evidence="8">
    <location>
        <position position="134"/>
    </location>
    <ligand>
        <name>Zn(2+)</name>
        <dbReference type="ChEBI" id="CHEBI:29105"/>
    </ligand>
</feature>
<dbReference type="HAMAP" id="MF_01228">
    <property type="entry name" value="Met_tRNA_synth_type2"/>
    <property type="match status" value="1"/>
</dbReference>
<evidence type="ECO:0000256" key="8">
    <source>
        <dbReference type="HAMAP-Rule" id="MF_01228"/>
    </source>
</evidence>
<protein>
    <recommendedName>
        <fullName evidence="8">Methionine--tRNA ligase</fullName>
        <ecNumber evidence="8">6.1.1.10</ecNumber>
    </recommendedName>
    <alternativeName>
        <fullName evidence="8">Methionyl-tRNA synthetase</fullName>
        <shortName evidence="8">MetRS</shortName>
    </alternativeName>
</protein>
<feature type="domain" description="Methionyl/Leucyl tRNA synthetase" evidence="9">
    <location>
        <begin position="11"/>
        <end position="141"/>
    </location>
</feature>
<dbReference type="EC" id="6.1.1.10" evidence="8"/>
<dbReference type="HOGENOM" id="CLU_009710_9_4_3"/>
<dbReference type="Gene3D" id="1.10.730.10">
    <property type="entry name" value="Isoleucyl-tRNA Synthetase, Domain 1"/>
    <property type="match status" value="1"/>
</dbReference>
<dbReference type="InterPro" id="IPR009080">
    <property type="entry name" value="tRNAsynth_Ia_anticodon-bd"/>
</dbReference>
<evidence type="ECO:0000259" key="9">
    <source>
        <dbReference type="Pfam" id="PF09334"/>
    </source>
</evidence>
<sequence>MTSSQTRRFALTTPLYYVNDLPHIGSAYTTMAADAIARFHRLQGHEVLLITGTDEHGQKIQRTAEQRGKAPQDHCDEIVAGYKDLWQRLNIQYDRFSRTTSPRHGQIVAEFFQRVWDKGDICQGHQQGWYCVGCEEFKEERDLLEDNHCPIHKRPVEWRDEQNYFFRLSKYQDDLLQLFADQPDFIQPTSRRNEVLSFVERGLQDFSISRVNLDWGFPVPADDQHTLYVWFDALLGYVTALLDEDTEPTLDQALSQWWPINLHLIGKDILRFHAVYWPAMLMSADLPLPDRVFGHGFLTKDGQKMGKSLGNTLDPVELVDRYGTDAVRYYFLKALEFGRDGDFSETRFIDVVNADLANSLGNLLNRTLKMAVKYCNGQVPDIDIQSIPEDHPLAQLGRKAGDQVAKAYQNLNFSQACNISLGLVKAGNQFIDEQAPWSLYKKGEQGLVNEILYTVLESVRLSAYLLTPVIPNLSTQIYQQLGFKLDLNVNHDGDETTLHSIHSNWGGLPANQILGTPQPVFQKLEPLQAAAP</sequence>
<feature type="short sequence motif" description="'KMSKS' region" evidence="8">
    <location>
        <begin position="304"/>
        <end position="308"/>
    </location>
</feature>
<feature type="short sequence motif" description="'HIGH' region" evidence="8">
    <location>
        <begin position="16"/>
        <end position="26"/>
    </location>
</feature>
<keyword evidence="2 8" id="KW-0436">Ligase</keyword>
<dbReference type="Gene3D" id="2.170.220.10">
    <property type="match status" value="1"/>
</dbReference>
<keyword evidence="4 8" id="KW-0067">ATP-binding</keyword>
<dbReference type="Proteomes" id="UP000000268">
    <property type="component" value="Chromosome"/>
</dbReference>
<dbReference type="InterPro" id="IPR023457">
    <property type="entry name" value="Met-tRNA_synth_2"/>
</dbReference>
<keyword evidence="8" id="KW-0862">Zinc</keyword>
<feature type="binding site" evidence="8">
    <location>
        <position position="131"/>
    </location>
    <ligand>
        <name>Zn(2+)</name>
        <dbReference type="ChEBI" id="CHEBI:29105"/>
    </ligand>
</feature>
<dbReference type="eggNOG" id="COG0143">
    <property type="taxonomic scope" value="Bacteria"/>
</dbReference>
<feature type="domain" description="Methionyl-tRNA synthetase anticodon-binding" evidence="10">
    <location>
        <begin position="404"/>
        <end position="524"/>
    </location>
</feature>
<dbReference type="Pfam" id="PF09334">
    <property type="entry name" value="tRNA-synt_1g"/>
    <property type="match status" value="2"/>
</dbReference>
<feature type="domain" description="Methionyl/Leucyl tRNA synthetase" evidence="9">
    <location>
        <begin position="144"/>
        <end position="368"/>
    </location>
</feature>
<comment type="similarity">
    <text evidence="8">Belongs to the class-I aminoacyl-tRNA synthetase family. MetG type 2A subfamily.</text>
</comment>
<gene>
    <name evidence="8 11" type="primary">metG</name>
    <name evidence="11" type="ordered locus">AM1_2314</name>
</gene>
<dbReference type="EMBL" id="CP000828">
    <property type="protein sequence ID" value="ABW27324.1"/>
    <property type="molecule type" value="Genomic_DNA"/>
</dbReference>
<evidence type="ECO:0000256" key="6">
    <source>
        <dbReference type="ARBA" id="ARBA00023146"/>
    </source>
</evidence>
<dbReference type="InterPro" id="IPR033911">
    <property type="entry name" value="MetRS_core"/>
</dbReference>
<feature type="binding site" evidence="8">
    <location>
        <position position="149"/>
    </location>
    <ligand>
        <name>Zn(2+)</name>
        <dbReference type="ChEBI" id="CHEBI:29105"/>
    </ligand>
</feature>
<dbReference type="GO" id="GO:0004825">
    <property type="term" value="F:methionine-tRNA ligase activity"/>
    <property type="evidence" value="ECO:0007669"/>
    <property type="project" value="UniProtKB-UniRule"/>
</dbReference>
<keyword evidence="8" id="KW-0479">Metal-binding</keyword>
<dbReference type="CDD" id="cd07957">
    <property type="entry name" value="Anticodon_Ia_Met"/>
    <property type="match status" value="1"/>
</dbReference>
<evidence type="ECO:0000256" key="1">
    <source>
        <dbReference type="ARBA" id="ARBA00003314"/>
    </source>
</evidence>
<dbReference type="GO" id="GO:0006431">
    <property type="term" value="P:methionyl-tRNA aminoacylation"/>
    <property type="evidence" value="ECO:0007669"/>
    <property type="project" value="UniProtKB-UniRule"/>
</dbReference>
<keyword evidence="12" id="KW-1185">Reference proteome</keyword>
<dbReference type="InterPro" id="IPR041872">
    <property type="entry name" value="Anticodon_Met"/>
</dbReference>
<dbReference type="SUPFAM" id="SSF47323">
    <property type="entry name" value="Anticodon-binding domain of a subclass of class I aminoacyl-tRNA synthetases"/>
    <property type="match status" value="1"/>
</dbReference>
<dbReference type="Pfam" id="PF19303">
    <property type="entry name" value="Anticodon_3"/>
    <property type="match status" value="1"/>
</dbReference>
<organism evidence="11 12">
    <name type="scientific">Acaryochloris marina (strain MBIC 11017)</name>
    <dbReference type="NCBI Taxonomy" id="329726"/>
    <lineage>
        <taxon>Bacteria</taxon>
        <taxon>Bacillati</taxon>
        <taxon>Cyanobacteriota</taxon>
        <taxon>Cyanophyceae</taxon>
        <taxon>Acaryochloridales</taxon>
        <taxon>Acaryochloridaceae</taxon>
        <taxon>Acaryochloris</taxon>
    </lineage>
</organism>
<dbReference type="PANTHER" id="PTHR43326:SF1">
    <property type="entry name" value="METHIONINE--TRNA LIGASE, MITOCHONDRIAL"/>
    <property type="match status" value="1"/>
</dbReference>
<dbReference type="SUPFAM" id="SSF52374">
    <property type="entry name" value="Nucleotidylyl transferase"/>
    <property type="match status" value="1"/>
</dbReference>
<evidence type="ECO:0000256" key="2">
    <source>
        <dbReference type="ARBA" id="ARBA00022598"/>
    </source>
</evidence>
<keyword evidence="5 8" id="KW-0648">Protein biosynthesis</keyword>
<accession>B0C223</accession>
<comment type="subunit">
    <text evidence="8">Monomer.</text>
</comment>
<evidence type="ECO:0000313" key="12">
    <source>
        <dbReference type="Proteomes" id="UP000000268"/>
    </source>
</evidence>
<dbReference type="CDD" id="cd00814">
    <property type="entry name" value="MetRS_core"/>
    <property type="match status" value="1"/>
</dbReference>
<dbReference type="PANTHER" id="PTHR43326">
    <property type="entry name" value="METHIONYL-TRNA SYNTHETASE"/>
    <property type="match status" value="1"/>
</dbReference>
<dbReference type="PRINTS" id="PR01041">
    <property type="entry name" value="TRNASYNTHMET"/>
</dbReference>
<evidence type="ECO:0000259" key="10">
    <source>
        <dbReference type="Pfam" id="PF19303"/>
    </source>
</evidence>
<evidence type="ECO:0000256" key="7">
    <source>
        <dbReference type="ARBA" id="ARBA00047364"/>
    </source>
</evidence>
<dbReference type="RefSeq" id="WP_012162798.1">
    <property type="nucleotide sequence ID" value="NC_009925.1"/>
</dbReference>
<dbReference type="NCBIfam" id="NF008900">
    <property type="entry name" value="PRK12267.1"/>
    <property type="match status" value="1"/>
</dbReference>
<dbReference type="OrthoDB" id="9810191at2"/>
<evidence type="ECO:0000313" key="11">
    <source>
        <dbReference type="EMBL" id="ABW27324.1"/>
    </source>
</evidence>
<keyword evidence="3 8" id="KW-0547">Nucleotide-binding</keyword>
<dbReference type="KEGG" id="amr:AM1_2314"/>
<dbReference type="GO" id="GO:0005524">
    <property type="term" value="F:ATP binding"/>
    <property type="evidence" value="ECO:0007669"/>
    <property type="project" value="UniProtKB-UniRule"/>
</dbReference>
<evidence type="ECO:0000256" key="3">
    <source>
        <dbReference type="ARBA" id="ARBA00022741"/>
    </source>
</evidence>
<comment type="caution">
    <text evidence="8">Lacks conserved residue(s) required for the propagation of feature annotation.</text>
</comment>
<name>B0C223_ACAM1</name>
<dbReference type="InterPro" id="IPR014729">
    <property type="entry name" value="Rossmann-like_a/b/a_fold"/>
</dbReference>
<comment type="cofactor">
    <cofactor evidence="8">
        <name>Zn(2+)</name>
        <dbReference type="ChEBI" id="CHEBI:29105"/>
    </cofactor>
    <text evidence="8">Binds 1 zinc ion per subunit.</text>
</comment>